<evidence type="ECO:0000313" key="2">
    <source>
        <dbReference type="Proteomes" id="UP000821865"/>
    </source>
</evidence>
<organism evidence="1 2">
    <name type="scientific">Dermacentor silvarum</name>
    <name type="common">Tick</name>
    <dbReference type="NCBI Taxonomy" id="543639"/>
    <lineage>
        <taxon>Eukaryota</taxon>
        <taxon>Metazoa</taxon>
        <taxon>Ecdysozoa</taxon>
        <taxon>Arthropoda</taxon>
        <taxon>Chelicerata</taxon>
        <taxon>Arachnida</taxon>
        <taxon>Acari</taxon>
        <taxon>Parasitiformes</taxon>
        <taxon>Ixodida</taxon>
        <taxon>Ixodoidea</taxon>
        <taxon>Ixodidae</taxon>
        <taxon>Rhipicephalinae</taxon>
        <taxon>Dermacentor</taxon>
    </lineage>
</organism>
<evidence type="ECO:0000313" key="1">
    <source>
        <dbReference type="EMBL" id="KAH7941859.1"/>
    </source>
</evidence>
<keyword evidence="2" id="KW-1185">Reference proteome</keyword>
<dbReference type="Proteomes" id="UP000821865">
    <property type="component" value="Chromosome 7"/>
</dbReference>
<sequence>MAASSLGDAVLNFSVDVYKQLMPKDHQHGNIFFSPFSISAALSMALGGARSNTAKELSAVLHVDADEVHSHFASFFSKLPDYATDVKFHIANRMYAEQTFPVLSSYVALLRDKYNATIKSVDFRNKYESVRQEVNSWVEKATESKIKDLLPSGSVDNLTTLILVNAIYFKGLWSSQFNSNYTRTSDFHLDTKNKTQVEMMFQVSSFSMGHFDDIEVEALEIPYRGNKTSMVVLLPKDIEGLSKLEERLTASALSKLLENMRIYSNVKLYLPKFKLEHAVSLKATLKVMGINDFFGPAADLSAISDAGKLSATDVIHKAFVEVNEEGTEAAAATAVTMVVRCARMPEKERKFVVDRPFMFLIRSRDPEVVLFVGSVRRL</sequence>
<protein>
    <submittedName>
        <fullName evidence="1">Uncharacterized protein</fullName>
    </submittedName>
</protein>
<comment type="caution">
    <text evidence="1">The sequence shown here is derived from an EMBL/GenBank/DDBJ whole genome shotgun (WGS) entry which is preliminary data.</text>
</comment>
<reference evidence="1" key="1">
    <citation type="submission" date="2020-05" db="EMBL/GenBank/DDBJ databases">
        <title>Large-scale comparative analyses of tick genomes elucidate their genetic diversity and vector capacities.</title>
        <authorList>
            <person name="Jia N."/>
            <person name="Wang J."/>
            <person name="Shi W."/>
            <person name="Du L."/>
            <person name="Sun Y."/>
            <person name="Zhan W."/>
            <person name="Jiang J."/>
            <person name="Wang Q."/>
            <person name="Zhang B."/>
            <person name="Ji P."/>
            <person name="Sakyi L.B."/>
            <person name="Cui X."/>
            <person name="Yuan T."/>
            <person name="Jiang B."/>
            <person name="Yang W."/>
            <person name="Lam T.T.-Y."/>
            <person name="Chang Q."/>
            <person name="Ding S."/>
            <person name="Wang X."/>
            <person name="Zhu J."/>
            <person name="Ruan X."/>
            <person name="Zhao L."/>
            <person name="Wei J."/>
            <person name="Que T."/>
            <person name="Du C."/>
            <person name="Cheng J."/>
            <person name="Dai P."/>
            <person name="Han X."/>
            <person name="Huang E."/>
            <person name="Gao Y."/>
            <person name="Liu J."/>
            <person name="Shao H."/>
            <person name="Ye R."/>
            <person name="Li L."/>
            <person name="Wei W."/>
            <person name="Wang X."/>
            <person name="Wang C."/>
            <person name="Yang T."/>
            <person name="Huo Q."/>
            <person name="Li W."/>
            <person name="Guo W."/>
            <person name="Chen H."/>
            <person name="Zhou L."/>
            <person name="Ni X."/>
            <person name="Tian J."/>
            <person name="Zhou Y."/>
            <person name="Sheng Y."/>
            <person name="Liu T."/>
            <person name="Pan Y."/>
            <person name="Xia L."/>
            <person name="Li J."/>
            <person name="Zhao F."/>
            <person name="Cao W."/>
        </authorList>
    </citation>
    <scope>NUCLEOTIDE SEQUENCE</scope>
    <source>
        <strain evidence="1">Dsil-2018</strain>
    </source>
</reference>
<gene>
    <name evidence="1" type="ORF">HPB49_017981</name>
</gene>
<dbReference type="EMBL" id="CM023476">
    <property type="protein sequence ID" value="KAH7941859.1"/>
    <property type="molecule type" value="Genomic_DNA"/>
</dbReference>
<name>A0ACB8CGM1_DERSI</name>
<accession>A0ACB8CGM1</accession>
<proteinExistence type="predicted"/>